<protein>
    <recommendedName>
        <fullName evidence="3">Retrotransposon gag domain-containing protein</fullName>
    </recommendedName>
</protein>
<sequence>MNTRSRARNGNGGGDLDGVSGHVPQGEVQQPFGPRKRERIGGLRGGRNKSELLLPNDPNNPRSPPTDDRGRLSASCVQGGCAVRCRARGATTTPSSPRERTRSRCGPRKHNHGLTDQQAREQLEEEVESRPSLPEEELPPPPPREAPLEEDKSQRRGQAAARPASIGRTADAQAFPLAVAPPRRSPFATHILAEAIQPGIKIPNISEYDGTKDPQDHLDRFLAKADLLDLSDAAYCKIFRTTLAGKAMAWFNQLPIGTIDSFEQLSQYFLHHFAINKRYPKIA</sequence>
<evidence type="ECO:0008006" key="3">
    <source>
        <dbReference type="Google" id="ProtNLM"/>
    </source>
</evidence>
<dbReference type="PANTHER" id="PTHR33223">
    <property type="entry name" value="CCHC-TYPE DOMAIN-CONTAINING PROTEIN"/>
    <property type="match status" value="1"/>
</dbReference>
<proteinExistence type="predicted"/>
<evidence type="ECO:0000256" key="1">
    <source>
        <dbReference type="SAM" id="MobiDB-lite"/>
    </source>
</evidence>
<feature type="compositionally biased region" description="Basic residues" evidence="1">
    <location>
        <begin position="103"/>
        <end position="112"/>
    </location>
</feature>
<reference evidence="2" key="1">
    <citation type="submission" date="2020-06" db="EMBL/GenBank/DDBJ databases">
        <authorList>
            <person name="Li T."/>
            <person name="Hu X."/>
            <person name="Zhang T."/>
            <person name="Song X."/>
            <person name="Zhang H."/>
            <person name="Dai N."/>
            <person name="Sheng W."/>
            <person name="Hou X."/>
            <person name="Wei L."/>
        </authorList>
    </citation>
    <scope>NUCLEOTIDE SEQUENCE</scope>
    <source>
        <strain evidence="2">G02</strain>
        <tissue evidence="2">Leaf</tissue>
    </source>
</reference>
<feature type="region of interest" description="Disordered" evidence="1">
    <location>
        <begin position="1"/>
        <end position="168"/>
    </location>
</feature>
<evidence type="ECO:0000313" key="2">
    <source>
        <dbReference type="EMBL" id="KAL0430734.1"/>
    </source>
</evidence>
<organism evidence="2">
    <name type="scientific">Sesamum radiatum</name>
    <name type="common">Black benniseed</name>
    <dbReference type="NCBI Taxonomy" id="300843"/>
    <lineage>
        <taxon>Eukaryota</taxon>
        <taxon>Viridiplantae</taxon>
        <taxon>Streptophyta</taxon>
        <taxon>Embryophyta</taxon>
        <taxon>Tracheophyta</taxon>
        <taxon>Spermatophyta</taxon>
        <taxon>Magnoliopsida</taxon>
        <taxon>eudicotyledons</taxon>
        <taxon>Gunneridae</taxon>
        <taxon>Pentapetalae</taxon>
        <taxon>asterids</taxon>
        <taxon>lamiids</taxon>
        <taxon>Lamiales</taxon>
        <taxon>Pedaliaceae</taxon>
        <taxon>Sesamum</taxon>
    </lineage>
</organism>
<gene>
    <name evidence="2" type="ORF">Sradi_0699400</name>
</gene>
<dbReference type="AlphaFoldDB" id="A0AAW2VLV7"/>
<reference evidence="2" key="2">
    <citation type="journal article" date="2024" name="Plant">
        <title>Genomic evolution and insights into agronomic trait innovations of Sesamum species.</title>
        <authorList>
            <person name="Miao H."/>
            <person name="Wang L."/>
            <person name="Qu L."/>
            <person name="Liu H."/>
            <person name="Sun Y."/>
            <person name="Le M."/>
            <person name="Wang Q."/>
            <person name="Wei S."/>
            <person name="Zheng Y."/>
            <person name="Lin W."/>
            <person name="Duan Y."/>
            <person name="Cao H."/>
            <person name="Xiong S."/>
            <person name="Wang X."/>
            <person name="Wei L."/>
            <person name="Li C."/>
            <person name="Ma Q."/>
            <person name="Ju M."/>
            <person name="Zhao R."/>
            <person name="Li G."/>
            <person name="Mu C."/>
            <person name="Tian Q."/>
            <person name="Mei H."/>
            <person name="Zhang T."/>
            <person name="Gao T."/>
            <person name="Zhang H."/>
        </authorList>
    </citation>
    <scope>NUCLEOTIDE SEQUENCE</scope>
    <source>
        <strain evidence="2">G02</strain>
    </source>
</reference>
<comment type="caution">
    <text evidence="2">The sequence shown here is derived from an EMBL/GenBank/DDBJ whole genome shotgun (WGS) entry which is preliminary data.</text>
</comment>
<dbReference type="EMBL" id="JACGWJ010000003">
    <property type="protein sequence ID" value="KAL0430734.1"/>
    <property type="molecule type" value="Genomic_DNA"/>
</dbReference>
<dbReference type="PANTHER" id="PTHR33223:SF10">
    <property type="entry name" value="AMINOTRANSFERASE-LIKE PLANT MOBILE DOMAIN-CONTAINING PROTEIN"/>
    <property type="match status" value="1"/>
</dbReference>
<accession>A0AAW2VLV7</accession>
<name>A0AAW2VLV7_SESRA</name>